<reference evidence="2" key="1">
    <citation type="submission" date="2016-11" db="EMBL/GenBank/DDBJ databases">
        <authorList>
            <person name="Varghese N."/>
            <person name="Submissions S."/>
        </authorList>
    </citation>
    <scope>NUCLEOTIDE SEQUENCE [LARGE SCALE GENOMIC DNA]</scope>
    <source>
        <strain evidence="2">DSM 21264</strain>
    </source>
</reference>
<evidence type="ECO:0000313" key="1">
    <source>
        <dbReference type="EMBL" id="SHF33139.1"/>
    </source>
</evidence>
<dbReference type="RefSeq" id="WP_072958674.1">
    <property type="nucleotide sequence ID" value="NZ_FQUH01000008.1"/>
</dbReference>
<protein>
    <recommendedName>
        <fullName evidence="3">DUF2491 domain-containing protein</fullName>
    </recommendedName>
</protein>
<accession>A0A1M5ASC6</accession>
<dbReference type="AlphaFoldDB" id="A0A1M5ASC6"/>
<dbReference type="InterPro" id="IPR019621">
    <property type="entry name" value="DUF2491"/>
</dbReference>
<evidence type="ECO:0008006" key="3">
    <source>
        <dbReference type="Google" id="ProtNLM"/>
    </source>
</evidence>
<organism evidence="1 2">
    <name type="scientific">Vibrio gazogenes DSM 21264 = NBRC 103151</name>
    <dbReference type="NCBI Taxonomy" id="1123492"/>
    <lineage>
        <taxon>Bacteria</taxon>
        <taxon>Pseudomonadati</taxon>
        <taxon>Pseudomonadota</taxon>
        <taxon>Gammaproteobacteria</taxon>
        <taxon>Vibrionales</taxon>
        <taxon>Vibrionaceae</taxon>
        <taxon>Vibrio</taxon>
    </lineage>
</organism>
<keyword evidence="2" id="KW-1185">Reference proteome</keyword>
<sequence>MFSWLKNKVTDSQTSEPTAPEVLGFRLGGAFEFDTLKLKLIEPELIIEGVSPTQLIQAVGEVKLDEQTRLLRFYTDDDGYVQVLQEGTQDADVREVKMFYYYDTSPIDTENQWQTLLESGIVKTDWSLEGQQFQKAWDNIVPIAMTEKTWHKDGTVTETDQFVMVYERETESGYFEGLMVAGEEVINQYNAEHCLVLSTYFELTPTDFKIIG</sequence>
<dbReference type="EMBL" id="FQUH01000008">
    <property type="protein sequence ID" value="SHF33139.1"/>
    <property type="molecule type" value="Genomic_DNA"/>
</dbReference>
<proteinExistence type="predicted"/>
<name>A0A1M5ASC6_VIBGA</name>
<evidence type="ECO:0000313" key="2">
    <source>
        <dbReference type="Proteomes" id="UP000184159"/>
    </source>
</evidence>
<gene>
    <name evidence="1" type="ORF">SAMN02745781_02012</name>
</gene>
<dbReference type="Pfam" id="PF10679">
    <property type="entry name" value="DUF2491"/>
    <property type="match status" value="1"/>
</dbReference>
<dbReference type="Proteomes" id="UP000184159">
    <property type="component" value="Unassembled WGS sequence"/>
</dbReference>